<keyword evidence="3" id="KW-1185">Reference proteome</keyword>
<dbReference type="PROSITE" id="PS51186">
    <property type="entry name" value="GNAT"/>
    <property type="match status" value="1"/>
</dbReference>
<dbReference type="SUPFAM" id="SSF55729">
    <property type="entry name" value="Acyl-CoA N-acyltransferases (Nat)"/>
    <property type="match status" value="1"/>
</dbReference>
<name>A0A5N6TTU0_ASPAV</name>
<dbReference type="InterPro" id="IPR016181">
    <property type="entry name" value="Acyl_CoA_acyltransferase"/>
</dbReference>
<evidence type="ECO:0000259" key="1">
    <source>
        <dbReference type="PROSITE" id="PS51186"/>
    </source>
</evidence>
<dbReference type="OrthoDB" id="9975416at2759"/>
<reference evidence="2 3" key="1">
    <citation type="submission" date="2019-04" db="EMBL/GenBank/DDBJ databases">
        <title>Friends and foes A comparative genomics study of 23 Aspergillus species from section Flavi.</title>
        <authorList>
            <consortium name="DOE Joint Genome Institute"/>
            <person name="Kjaerbolling I."/>
            <person name="Vesth T."/>
            <person name="Frisvad J.C."/>
            <person name="Nybo J.L."/>
            <person name="Theobald S."/>
            <person name="Kildgaard S."/>
            <person name="Isbrandt T."/>
            <person name="Kuo A."/>
            <person name="Sato A."/>
            <person name="Lyhne E.K."/>
            <person name="Kogle M.E."/>
            <person name="Wiebenga A."/>
            <person name="Kun R.S."/>
            <person name="Lubbers R.J."/>
            <person name="Makela M.R."/>
            <person name="Barry K."/>
            <person name="Chovatia M."/>
            <person name="Clum A."/>
            <person name="Daum C."/>
            <person name="Haridas S."/>
            <person name="He G."/>
            <person name="LaButti K."/>
            <person name="Lipzen A."/>
            <person name="Mondo S."/>
            <person name="Riley R."/>
            <person name="Salamov A."/>
            <person name="Simmons B.A."/>
            <person name="Magnuson J.K."/>
            <person name="Henrissat B."/>
            <person name="Mortensen U.H."/>
            <person name="Larsen T.O."/>
            <person name="Devries R.P."/>
            <person name="Grigoriev I.V."/>
            <person name="Machida M."/>
            <person name="Baker S.E."/>
            <person name="Andersen M.R."/>
        </authorList>
    </citation>
    <scope>NUCLEOTIDE SEQUENCE [LARGE SCALE GENOMIC DNA]</scope>
    <source>
        <strain evidence="2 3">IBT 18842</strain>
    </source>
</reference>
<dbReference type="EMBL" id="ML742115">
    <property type="protein sequence ID" value="KAE8149710.1"/>
    <property type="molecule type" value="Genomic_DNA"/>
</dbReference>
<dbReference type="Proteomes" id="UP000325780">
    <property type="component" value="Unassembled WGS sequence"/>
</dbReference>
<gene>
    <name evidence="2" type="ORF">BDV25DRAFT_123564</name>
</gene>
<feature type="domain" description="N-acetyltransferase" evidence="1">
    <location>
        <begin position="55"/>
        <end position="237"/>
    </location>
</feature>
<evidence type="ECO:0000313" key="2">
    <source>
        <dbReference type="EMBL" id="KAE8149710.1"/>
    </source>
</evidence>
<dbReference type="AlphaFoldDB" id="A0A5N6TTU0"/>
<dbReference type="InterPro" id="IPR000182">
    <property type="entry name" value="GNAT_dom"/>
</dbReference>
<evidence type="ECO:0000313" key="3">
    <source>
        <dbReference type="Proteomes" id="UP000325780"/>
    </source>
</evidence>
<proteinExistence type="predicted"/>
<sequence length="248" mass="28290">MSNGKTIKMPIPNNITSIPKHLAHGELEAVIMRYKALRLLGLKEHPEAFSSKYEIEVKFPRERWVSRIENSAAKTFIALNPHSDSEALEDDNEHSIPRLFSHDWLGTITIQGPKILYEGDEMLSKAPWDLFFRVEESSVSADVAGGTTVYMLGALFVQDSGRRKGNGRRLIERAVEEVYKEAVESRVSRMLVVVIAEPRNDSALRLYKACGFKIWEDKLVLYLPWEQQCVAMTLDVSVTEDQKERIVR</sequence>
<accession>A0A5N6TTU0</accession>
<protein>
    <recommendedName>
        <fullName evidence="1">N-acetyltransferase domain-containing protein</fullName>
    </recommendedName>
</protein>
<dbReference type="Pfam" id="PF13508">
    <property type="entry name" value="Acetyltransf_7"/>
    <property type="match status" value="1"/>
</dbReference>
<organism evidence="2 3">
    <name type="scientific">Aspergillus avenaceus</name>
    <dbReference type="NCBI Taxonomy" id="36643"/>
    <lineage>
        <taxon>Eukaryota</taxon>
        <taxon>Fungi</taxon>
        <taxon>Dikarya</taxon>
        <taxon>Ascomycota</taxon>
        <taxon>Pezizomycotina</taxon>
        <taxon>Eurotiomycetes</taxon>
        <taxon>Eurotiomycetidae</taxon>
        <taxon>Eurotiales</taxon>
        <taxon>Aspergillaceae</taxon>
        <taxon>Aspergillus</taxon>
        <taxon>Aspergillus subgen. Circumdati</taxon>
    </lineage>
</organism>
<dbReference type="GO" id="GO:0016747">
    <property type="term" value="F:acyltransferase activity, transferring groups other than amino-acyl groups"/>
    <property type="evidence" value="ECO:0007669"/>
    <property type="project" value="InterPro"/>
</dbReference>
<dbReference type="Gene3D" id="3.40.630.30">
    <property type="match status" value="1"/>
</dbReference>